<organism evidence="6 7">
    <name type="scientific">Aspergillus parasiticus (strain ATCC 56775 / NRRL 5862 / SRRC 143 / SU-1)</name>
    <dbReference type="NCBI Taxonomy" id="1403190"/>
    <lineage>
        <taxon>Eukaryota</taxon>
        <taxon>Fungi</taxon>
        <taxon>Dikarya</taxon>
        <taxon>Ascomycota</taxon>
        <taxon>Pezizomycotina</taxon>
        <taxon>Eurotiomycetes</taxon>
        <taxon>Eurotiomycetidae</taxon>
        <taxon>Eurotiales</taxon>
        <taxon>Aspergillaceae</taxon>
        <taxon>Aspergillus</taxon>
        <taxon>Aspergillus subgen. Circumdati</taxon>
    </lineage>
</organism>
<dbReference type="GO" id="GO:0006412">
    <property type="term" value="P:translation"/>
    <property type="evidence" value="ECO:0007669"/>
    <property type="project" value="InterPro"/>
</dbReference>
<evidence type="ECO:0000256" key="2">
    <source>
        <dbReference type="ARBA" id="ARBA00022980"/>
    </source>
</evidence>
<dbReference type="InterPro" id="IPR002672">
    <property type="entry name" value="Ribosomal_eL28"/>
</dbReference>
<evidence type="ECO:0000256" key="4">
    <source>
        <dbReference type="SAM" id="MobiDB-lite"/>
    </source>
</evidence>
<reference evidence="6 7" key="1">
    <citation type="submission" date="2015-02" db="EMBL/GenBank/DDBJ databases">
        <title>Draft genome sequence of Aspergillus parasiticus SU-1.</title>
        <authorList>
            <person name="Yu J."/>
            <person name="Fedorova N."/>
            <person name="Yin Y."/>
            <person name="Losada L."/>
            <person name="Zafar N."/>
            <person name="Taujale R."/>
            <person name="Ehrlich K.C."/>
            <person name="Bhatnagar D."/>
            <person name="Cleveland T.E."/>
            <person name="Bennett J.W."/>
            <person name="Nierman W.C."/>
        </authorList>
    </citation>
    <scope>NUCLEOTIDE SEQUENCE [LARGE SCALE GENOMIC DNA]</scope>
    <source>
        <strain evidence="7">ATCC 56775 / NRRL 5862 / SRRC 143 / SU-1</strain>
    </source>
</reference>
<comment type="caution">
    <text evidence="6">The sequence shown here is derived from an EMBL/GenBank/DDBJ whole genome shotgun (WGS) entry which is preliminary data.</text>
</comment>
<dbReference type="GO" id="GO:0005840">
    <property type="term" value="C:ribosome"/>
    <property type="evidence" value="ECO:0007669"/>
    <property type="project" value="UniProtKB-KW"/>
</dbReference>
<comment type="similarity">
    <text evidence="1">Belongs to the eukaryotic ribosomal protein eL28 family.</text>
</comment>
<dbReference type="AlphaFoldDB" id="A0A0F0I9S0"/>
<feature type="domain" description="Ribosomal eL28/Mak16" evidence="5">
    <location>
        <begin position="12"/>
        <end position="131"/>
    </location>
</feature>
<dbReference type="Gene3D" id="3.30.390.110">
    <property type="match status" value="1"/>
</dbReference>
<evidence type="ECO:0000256" key="3">
    <source>
        <dbReference type="ARBA" id="ARBA00023274"/>
    </source>
</evidence>
<gene>
    <name evidence="6" type="ORF">P875_00138118</name>
</gene>
<name>A0A0F0I9S0_ASPPU</name>
<protein>
    <submittedName>
        <fullName evidence="6">Ribosomal L28e protein family protein</fullName>
    </submittedName>
</protein>
<evidence type="ECO:0000313" key="7">
    <source>
        <dbReference type="Proteomes" id="UP000033540"/>
    </source>
</evidence>
<dbReference type="Pfam" id="PF01778">
    <property type="entry name" value="Ribosomal_L28e"/>
    <property type="match status" value="1"/>
</dbReference>
<evidence type="ECO:0000313" key="6">
    <source>
        <dbReference type="EMBL" id="KJK64460.1"/>
    </source>
</evidence>
<dbReference type="Proteomes" id="UP000033540">
    <property type="component" value="Unassembled WGS sequence"/>
</dbReference>
<dbReference type="EMBL" id="JZEE01000506">
    <property type="protein sequence ID" value="KJK64460.1"/>
    <property type="molecule type" value="Genomic_DNA"/>
</dbReference>
<keyword evidence="3" id="KW-0687">Ribonucleoprotein</keyword>
<dbReference type="FunFam" id="3.30.390.110:FF:000002">
    <property type="entry name" value="60S ribosomal protein L28"/>
    <property type="match status" value="1"/>
</dbReference>
<dbReference type="GO" id="GO:0003735">
    <property type="term" value="F:structural constituent of ribosome"/>
    <property type="evidence" value="ECO:0007669"/>
    <property type="project" value="InterPro"/>
</dbReference>
<accession>A0A0F0I9S0</accession>
<dbReference type="GO" id="GO:1990904">
    <property type="term" value="C:ribonucleoprotein complex"/>
    <property type="evidence" value="ECO:0007669"/>
    <property type="project" value="UniProtKB-KW"/>
</dbReference>
<sequence length="157" mass="17080">MAAQRQNVSSDLVWQLTRNQNAFLVKRNSGGGSQFSRDPLNLQNKHSFKYAGYANTKAIGVQPTEDGGVVVLTKKSGNAQQPGKNAVRVTFGPKASTRKIYKGVADKTAKNGYRADLREDAVARVSAIRRSQKPKKDTPPQKPRGAQARKAAEQESA</sequence>
<feature type="region of interest" description="Disordered" evidence="4">
    <location>
        <begin position="127"/>
        <end position="157"/>
    </location>
</feature>
<dbReference type="InterPro" id="IPR029004">
    <property type="entry name" value="Ribosomal_eL28/Mak16"/>
</dbReference>
<proteinExistence type="inferred from homology"/>
<evidence type="ECO:0000259" key="5">
    <source>
        <dbReference type="Pfam" id="PF01778"/>
    </source>
</evidence>
<dbReference type="OrthoDB" id="338850at2759"/>
<keyword evidence="2" id="KW-0689">Ribosomal protein</keyword>
<evidence type="ECO:0000256" key="1">
    <source>
        <dbReference type="ARBA" id="ARBA00007926"/>
    </source>
</evidence>
<dbReference type="STRING" id="1403190.A0A0F0I9S0"/>
<dbReference type="PANTHER" id="PTHR10544">
    <property type="entry name" value="60S RIBOSOMAL PROTEIN L28"/>
    <property type="match status" value="1"/>
</dbReference>